<dbReference type="GO" id="GO:0044550">
    <property type="term" value="P:secondary metabolite biosynthetic process"/>
    <property type="evidence" value="ECO:0007669"/>
    <property type="project" value="TreeGrafter"/>
</dbReference>
<keyword evidence="1" id="KW-0285">Flavoprotein</keyword>
<protein>
    <submittedName>
        <fullName evidence="5">FAD/NAD-P-binding domain-containing protein</fullName>
    </submittedName>
</protein>
<evidence type="ECO:0000256" key="1">
    <source>
        <dbReference type="ARBA" id="ARBA00022630"/>
    </source>
</evidence>
<reference evidence="5" key="1">
    <citation type="journal article" date="2019" name="Environ. Microbiol.">
        <title>Fungal ecological strategies reflected in gene transcription - a case study of two litter decomposers.</title>
        <authorList>
            <person name="Barbi F."/>
            <person name="Kohler A."/>
            <person name="Barry K."/>
            <person name="Baskaran P."/>
            <person name="Daum C."/>
            <person name="Fauchery L."/>
            <person name="Ihrmark K."/>
            <person name="Kuo A."/>
            <person name="LaButti K."/>
            <person name="Lipzen A."/>
            <person name="Morin E."/>
            <person name="Grigoriev I.V."/>
            <person name="Henrissat B."/>
            <person name="Lindahl B."/>
            <person name="Martin F."/>
        </authorList>
    </citation>
    <scope>NUCLEOTIDE SEQUENCE</scope>
    <source>
        <strain evidence="5">JB14</strain>
    </source>
</reference>
<dbReference type="SUPFAM" id="SSF54373">
    <property type="entry name" value="FAD-linked reductases, C-terminal domain"/>
    <property type="match status" value="1"/>
</dbReference>
<dbReference type="GO" id="GO:0016491">
    <property type="term" value="F:oxidoreductase activity"/>
    <property type="evidence" value="ECO:0007669"/>
    <property type="project" value="UniProtKB-KW"/>
</dbReference>
<feature type="domain" description="FAD-binding" evidence="4">
    <location>
        <begin position="9"/>
        <end position="181"/>
    </location>
</feature>
<accession>A0A6A4GRM2</accession>
<evidence type="ECO:0000256" key="2">
    <source>
        <dbReference type="ARBA" id="ARBA00022827"/>
    </source>
</evidence>
<evidence type="ECO:0000313" key="6">
    <source>
        <dbReference type="Proteomes" id="UP000799118"/>
    </source>
</evidence>
<dbReference type="PANTHER" id="PTHR46720">
    <property type="entry name" value="HYDROXYLASE, PUTATIVE (AFU_ORTHOLOGUE AFUA_3G01460)-RELATED"/>
    <property type="match status" value="1"/>
</dbReference>
<dbReference type="PRINTS" id="PR00420">
    <property type="entry name" value="RNGMNOXGNASE"/>
</dbReference>
<dbReference type="Pfam" id="PF01494">
    <property type="entry name" value="FAD_binding_3"/>
    <property type="match status" value="2"/>
</dbReference>
<keyword evidence="2" id="KW-0274">FAD</keyword>
<dbReference type="Gene3D" id="3.50.50.60">
    <property type="entry name" value="FAD/NAD(P)-binding domain"/>
    <property type="match status" value="1"/>
</dbReference>
<evidence type="ECO:0000256" key="3">
    <source>
        <dbReference type="ARBA" id="ARBA00023002"/>
    </source>
</evidence>
<keyword evidence="3" id="KW-0560">Oxidoreductase</keyword>
<dbReference type="EMBL" id="ML769744">
    <property type="protein sequence ID" value="KAE9388429.1"/>
    <property type="molecule type" value="Genomic_DNA"/>
</dbReference>
<name>A0A6A4GRM2_9AGAR</name>
<evidence type="ECO:0000259" key="4">
    <source>
        <dbReference type="Pfam" id="PF01494"/>
    </source>
</evidence>
<proteinExistence type="predicted"/>
<keyword evidence="6" id="KW-1185">Reference proteome</keyword>
<organism evidence="5 6">
    <name type="scientific">Gymnopus androsaceus JB14</name>
    <dbReference type="NCBI Taxonomy" id="1447944"/>
    <lineage>
        <taxon>Eukaryota</taxon>
        <taxon>Fungi</taxon>
        <taxon>Dikarya</taxon>
        <taxon>Basidiomycota</taxon>
        <taxon>Agaricomycotina</taxon>
        <taxon>Agaricomycetes</taxon>
        <taxon>Agaricomycetidae</taxon>
        <taxon>Agaricales</taxon>
        <taxon>Marasmiineae</taxon>
        <taxon>Omphalotaceae</taxon>
        <taxon>Gymnopus</taxon>
    </lineage>
</organism>
<evidence type="ECO:0000313" key="5">
    <source>
        <dbReference type="EMBL" id="KAE9388429.1"/>
    </source>
</evidence>
<dbReference type="InterPro" id="IPR051104">
    <property type="entry name" value="FAD_monoxygenase"/>
</dbReference>
<dbReference type="GO" id="GO:0071949">
    <property type="term" value="F:FAD binding"/>
    <property type="evidence" value="ECO:0007669"/>
    <property type="project" value="InterPro"/>
</dbReference>
<sequence length="452" mass="50166">MHSELPKFRVAICGGGISGLTLAVTLGQHSQIPIDIYESAPEIGTVGTGLAVWKRTWDIMCQLQLDAEMDRRSLSHPSEGENLAMIFRRSDQSEQGTDIFRLISSYSHIGLHRAQLVDMLKSRLPPTCTIHTSKQLASYSRNTDSSYIMRFTDGSIANSDVLIGADGIRSAVRRSMFQDLIEQGRLPPGLLSPESLHKALEPQWSGITVYRSLIQPQKLREISPDHLLLSSKIVMNFVGKGKHIIAYAIADGTFINFLAFDTDLDGEGKEFVGKWVYDTPKEEVLNLFKGWEPCVQALLESLDSMISRWAVHVGGLLPLCVSDSVALIGDAVHAMTTHVSAGAGQAMEDAYILGRLLSDDLTTRTIVPSALKIYQDVRLSVANDVVAISRDLGMMYELNSPEYDGEDRNDSEVIERWGQAILSKWSFQWIGVPEDEWKTARMRLTELANRSA</sequence>
<dbReference type="OrthoDB" id="417877at2759"/>
<dbReference type="InterPro" id="IPR002938">
    <property type="entry name" value="FAD-bd"/>
</dbReference>
<feature type="domain" description="FAD-binding" evidence="4">
    <location>
        <begin position="322"/>
        <end position="387"/>
    </location>
</feature>
<dbReference type="InterPro" id="IPR036188">
    <property type="entry name" value="FAD/NAD-bd_sf"/>
</dbReference>
<gene>
    <name evidence="5" type="ORF">BT96DRAFT_1025465</name>
</gene>
<dbReference type="AlphaFoldDB" id="A0A6A4GRM2"/>
<dbReference type="Proteomes" id="UP000799118">
    <property type="component" value="Unassembled WGS sequence"/>
</dbReference>
<dbReference type="PANTHER" id="PTHR46720:SF3">
    <property type="entry name" value="FAD-BINDING DOMAIN-CONTAINING PROTEIN-RELATED"/>
    <property type="match status" value="1"/>
</dbReference>
<dbReference type="SUPFAM" id="SSF51905">
    <property type="entry name" value="FAD/NAD(P)-binding domain"/>
    <property type="match status" value="1"/>
</dbReference>